<dbReference type="InterPro" id="IPR029063">
    <property type="entry name" value="SAM-dependent_MTases_sf"/>
</dbReference>
<reference evidence="2 3" key="2">
    <citation type="journal article" date="2017" name="Sci. Rep.">
        <title>Ant-infecting Ophiocordyceps genomes reveal a high diversity of potential behavioral manipulation genes and a possible major role for enterotoxins.</title>
        <authorList>
            <person name="de Bekker C."/>
            <person name="Ohm R.A."/>
            <person name="Evans H.C."/>
            <person name="Brachmann A."/>
            <person name="Hughes D.P."/>
        </authorList>
    </citation>
    <scope>NUCLEOTIDE SEQUENCE [LARGE SCALE GENOMIC DNA]</scope>
    <source>
        <strain evidence="2 3">SC16a</strain>
    </source>
</reference>
<dbReference type="PANTHER" id="PTHR42912:SF83">
    <property type="entry name" value="METHYLTRANSFERASE TYPE 11 DOMAIN-CONTAINING PROTEIN"/>
    <property type="match status" value="1"/>
</dbReference>
<feature type="compositionally biased region" description="Pro residues" evidence="1">
    <location>
        <begin position="30"/>
        <end position="45"/>
    </location>
</feature>
<evidence type="ECO:0000313" key="2">
    <source>
        <dbReference type="EMBL" id="PFH55844.1"/>
    </source>
</evidence>
<dbReference type="AlphaFoldDB" id="A0A2A9P3U2"/>
<sequence>MTITLRGAGLLAPSQRRLASSSRSHRSKRPPPPPLPPRPPRPSPQQAPTIRPYKPIINRKPPAPPTPPPPTQPDTLLSLWRRSWIPLTGASLVAGCLGFYIVGTVVATSFAAPDGDATPTGRPPALTGENAARFDRELDYSEWWMGISGLRRALAGYATGHVLEVAVGGGRNLKYYDWRPLCVALEQPSSAVVRRRPLNKGITSFTGLDINVDMLDVARRGLIDAVPPLAAIAPLVTASSMADHMGGRLSFLGDRVRLVHADVHGRLPTPPTADARYYDTVIQTFGLCSVSNPVAVLTNLASVVKPGSGRIILLEHGRGWFGLINGLLDRYAGGHCAKFGCWWNRDIDAIIRQAAEETPGLEIIKLERPRMWQFGTLLRVELRVVEEE</sequence>
<feature type="compositionally biased region" description="Pro residues" evidence="1">
    <location>
        <begin position="61"/>
        <end position="72"/>
    </location>
</feature>
<dbReference type="GO" id="GO:0008168">
    <property type="term" value="F:methyltransferase activity"/>
    <property type="evidence" value="ECO:0007669"/>
    <property type="project" value="TreeGrafter"/>
</dbReference>
<feature type="compositionally biased region" description="Low complexity" evidence="1">
    <location>
        <begin position="11"/>
        <end position="22"/>
    </location>
</feature>
<dbReference type="Proteomes" id="UP000037136">
    <property type="component" value="Unassembled WGS sequence"/>
</dbReference>
<reference evidence="2 3" key="1">
    <citation type="journal article" date="2015" name="BMC Genomics">
        <title>Gene expression during zombie ant biting behavior reflects the complexity underlying fungal parasitic behavioral manipulation.</title>
        <authorList>
            <person name="de Bekker C."/>
            <person name="Ohm R.A."/>
            <person name="Loreto R.G."/>
            <person name="Sebastian A."/>
            <person name="Albert I."/>
            <person name="Merrow M."/>
            <person name="Brachmann A."/>
            <person name="Hughes D.P."/>
        </authorList>
    </citation>
    <scope>NUCLEOTIDE SEQUENCE [LARGE SCALE GENOMIC DNA]</scope>
    <source>
        <strain evidence="2 3">SC16a</strain>
    </source>
</reference>
<accession>A0A2A9P3U2</accession>
<evidence type="ECO:0000313" key="3">
    <source>
        <dbReference type="Proteomes" id="UP000037136"/>
    </source>
</evidence>
<dbReference type="PANTHER" id="PTHR42912">
    <property type="entry name" value="METHYLTRANSFERASE"/>
    <property type="match status" value="1"/>
</dbReference>
<proteinExistence type="predicted"/>
<gene>
    <name evidence="2" type="ORF">XA68_17521</name>
</gene>
<keyword evidence="3" id="KW-1185">Reference proteome</keyword>
<protein>
    <recommendedName>
        <fullName evidence="4">Methyltransferase type 11 domain-containing protein</fullName>
    </recommendedName>
</protein>
<dbReference type="InterPro" id="IPR050508">
    <property type="entry name" value="Methyltransf_Superfamily"/>
</dbReference>
<dbReference type="SUPFAM" id="SSF53335">
    <property type="entry name" value="S-adenosyl-L-methionine-dependent methyltransferases"/>
    <property type="match status" value="1"/>
</dbReference>
<dbReference type="OrthoDB" id="416496at2759"/>
<name>A0A2A9P3U2_OPHUN</name>
<feature type="region of interest" description="Disordered" evidence="1">
    <location>
        <begin position="1"/>
        <end position="75"/>
    </location>
</feature>
<evidence type="ECO:0008006" key="4">
    <source>
        <dbReference type="Google" id="ProtNLM"/>
    </source>
</evidence>
<dbReference type="STRING" id="268505.A0A2A9P3U2"/>
<dbReference type="Gene3D" id="3.40.50.150">
    <property type="entry name" value="Vaccinia Virus protein VP39"/>
    <property type="match status" value="1"/>
</dbReference>
<organism evidence="2 3">
    <name type="scientific">Ophiocordyceps unilateralis</name>
    <name type="common">Zombie-ant fungus</name>
    <name type="synonym">Torrubia unilateralis</name>
    <dbReference type="NCBI Taxonomy" id="268505"/>
    <lineage>
        <taxon>Eukaryota</taxon>
        <taxon>Fungi</taxon>
        <taxon>Dikarya</taxon>
        <taxon>Ascomycota</taxon>
        <taxon>Pezizomycotina</taxon>
        <taxon>Sordariomycetes</taxon>
        <taxon>Hypocreomycetidae</taxon>
        <taxon>Hypocreales</taxon>
        <taxon>Ophiocordycipitaceae</taxon>
        <taxon>Ophiocordyceps</taxon>
    </lineage>
</organism>
<dbReference type="EMBL" id="LAZP02000745">
    <property type="protein sequence ID" value="PFH55844.1"/>
    <property type="molecule type" value="Genomic_DNA"/>
</dbReference>
<comment type="caution">
    <text evidence="2">The sequence shown here is derived from an EMBL/GenBank/DDBJ whole genome shotgun (WGS) entry which is preliminary data.</text>
</comment>
<evidence type="ECO:0000256" key="1">
    <source>
        <dbReference type="SAM" id="MobiDB-lite"/>
    </source>
</evidence>